<feature type="domain" description="CUB" evidence="6">
    <location>
        <begin position="654"/>
        <end position="803"/>
    </location>
</feature>
<dbReference type="SMART" id="SM00042">
    <property type="entry name" value="CUB"/>
    <property type="match status" value="3"/>
</dbReference>
<proteinExistence type="predicted"/>
<evidence type="ECO:0000313" key="9">
    <source>
        <dbReference type="EMBL" id="CAF1577612.1"/>
    </source>
</evidence>
<accession>A0A815UPX1</accession>
<gene>
    <name evidence="8" type="ORF">EDS130_LOCUS43754</name>
    <name evidence="9" type="ORF">XAT740_LOCUS45139</name>
</gene>
<dbReference type="Gene3D" id="2.60.120.290">
    <property type="entry name" value="Spermadhesin, CUB domain"/>
    <property type="match status" value="4"/>
</dbReference>
<feature type="domain" description="CUB" evidence="6">
    <location>
        <begin position="387"/>
        <end position="501"/>
    </location>
</feature>
<feature type="domain" description="CUB" evidence="6">
    <location>
        <begin position="941"/>
        <end position="1056"/>
    </location>
</feature>
<dbReference type="InterPro" id="IPR013806">
    <property type="entry name" value="Kringle-like"/>
</dbReference>
<dbReference type="InterPro" id="IPR036943">
    <property type="entry name" value="FN_type2_sf"/>
</dbReference>
<dbReference type="SUPFAM" id="SSF49854">
    <property type="entry name" value="Spermadhesin, CUB domain"/>
    <property type="match status" value="5"/>
</dbReference>
<dbReference type="Proteomes" id="UP000663828">
    <property type="component" value="Unassembled WGS sequence"/>
</dbReference>
<evidence type="ECO:0000256" key="5">
    <source>
        <dbReference type="SAM" id="SignalP"/>
    </source>
</evidence>
<feature type="domain" description="Fibronectin type-II" evidence="7">
    <location>
        <begin position="1100"/>
        <end position="1155"/>
    </location>
</feature>
<organism evidence="8 11">
    <name type="scientific">Adineta ricciae</name>
    <name type="common">Rotifer</name>
    <dbReference type="NCBI Taxonomy" id="249248"/>
    <lineage>
        <taxon>Eukaryota</taxon>
        <taxon>Metazoa</taxon>
        <taxon>Spiralia</taxon>
        <taxon>Gnathifera</taxon>
        <taxon>Rotifera</taxon>
        <taxon>Eurotatoria</taxon>
        <taxon>Bdelloidea</taxon>
        <taxon>Adinetida</taxon>
        <taxon>Adinetidae</taxon>
        <taxon>Adineta</taxon>
    </lineage>
</organism>
<dbReference type="SMART" id="SM00059">
    <property type="entry name" value="FN2"/>
    <property type="match status" value="1"/>
</dbReference>
<name>A0A815UPX1_ADIRI</name>
<feature type="domain" description="CUB" evidence="6">
    <location>
        <begin position="128"/>
        <end position="239"/>
    </location>
</feature>
<feature type="disulfide bond" evidence="3">
    <location>
        <begin position="1000"/>
        <end position="1017"/>
    </location>
</feature>
<evidence type="ECO:0000259" key="7">
    <source>
        <dbReference type="PROSITE" id="PS51092"/>
    </source>
</evidence>
<feature type="signal peptide" evidence="5">
    <location>
        <begin position="1"/>
        <end position="20"/>
    </location>
</feature>
<sequence length="1472" mass="164906">MSKLIYLMLYALQYIYYADGQKTQIMTPVETCTLSTATLRCPLNSVVVVTSAVYGVAQIVGSCTYWPGDCIVDGMNDIICNTDSLQCTVYATKKKLSQCNNQNSNYIHIEYNCVPVQMDDASKEYNICNNNTKITSDSGIIKSPGYPSQFQATTSECYRTIHVPNNKTLNLWLSDLYISSAENCLRNYVYVTNSIQNYRHCGYKRYAYPYLCSSTIRIQYYASTTASFYRGMRIYYEIVDRTPNDFCPNSNETITPVVSSTTTVPSDVTTTVPSYALLGVSSPIRNFQLCRGESHKVACPSDYVITILKSIYGVTQSDQCENYDAREHCVVATDPSLHCTESCTYLYTGNRILPSCGNKPAAYQYVEYQCIPRKAPVVTPNTPCPIDGSKIPITIDRRGRFRSYQYPNLRAMNCTYRLSTKPGDIMHIYSLDVNLNDWSNDCGANKISVVEDGDTRGTEFCKEDTFSLLYSTCSNEIDLYYIVTNDNLILSNGVELYIESQTRPLDWSCGKSETTSSTQPSTLTTLFITPTAVPLTNETTMMARDEHQHNICYAKSLIYTCPMGYTFMILDAFYGVKSQSSNKCEFVPGDCVQGTLSTFTQCQKDAATCYIFYSTQRRLARCSDRYADYLHITGQCIPSTSAGTTATIQTYNVCDNNTNIGAFNGIITSPSFPLYKQINGICKRSILGIQDRVLKIWINEILVSTDGQRRINGEDFFVEDSNEPDLVLHKMYENEIMESSPSIRDICINDYLMIDTPHVTYVYCGTRKLAMIPICASRVNIQYKASSPSNIDYKGFKLYFEWVEKPLEIICDEKPGLSAITPPDMPIPIWAQHFELSPVLSHHICLGNSQTFRCPRGTDYVLTVIQSKYGVTGTGMCEIPSITHCQQESSLGLTCTHSCFIEYDLPKPLIQCGLQNADYLSIDYQCIPTRLSDNENPIDICASTTTDTIAMNSGIMISPQYPNLNVKRTCSKRIETLPNKLWNIFIVDLFLEGSNDGGDCNAASLTINDGDDRIVLCGLHQPELILVSCSHIVDLKFVSNRRTLGYRGFKVFFQTIDVPAGWTCTPNGFTTITPTPRPPTTTGVLPPSLLIGAYGGTTNGTRRHCIFPFIYKDSIQTGCLTSDSPSSPLSRGTKTPWCSLTSNFDIDHQWGFCELGVTDSTTYDVCRGKSQILRCPIGYVLDIITADYAAKSEENTDTESCSYSQNDCFQSDSTILRTVCAGKTTCTTYHTSKILTQCQNRASAYFHVIYRCIPNEIQEINVYNLCNNDTQPTNDTERGFLISPNFPNTPNNFDCTFKLQTMKPRQDIYVYMITMDLNSQPSFGQSCVKDRLVISATNNMMELCGKSYTNLVLNTCQSSVTFQLIRALDAKGRGVKLYFEFRDRPLDQICPVLYTTTKPVSTTSLSPGTTIQTQRPSYFPHPSPVNIKILCYPDISSLFGTDNFQCPKDYVLVIHRAFYGTGDRCTYTSIGC</sequence>
<dbReference type="Gene3D" id="2.10.10.10">
    <property type="entry name" value="Fibronectin, type II, collagen-binding"/>
    <property type="match status" value="1"/>
</dbReference>
<evidence type="ECO:0000256" key="1">
    <source>
        <dbReference type="ARBA" id="ARBA00022737"/>
    </source>
</evidence>
<evidence type="ECO:0000256" key="2">
    <source>
        <dbReference type="ARBA" id="ARBA00023157"/>
    </source>
</evidence>
<dbReference type="PROSITE" id="PS01180">
    <property type="entry name" value="CUB"/>
    <property type="match status" value="5"/>
</dbReference>
<evidence type="ECO:0000313" key="10">
    <source>
        <dbReference type="Proteomes" id="UP000663828"/>
    </source>
</evidence>
<dbReference type="EMBL" id="CAJNOJ010000754">
    <property type="protein sequence ID" value="CAF1519079.1"/>
    <property type="molecule type" value="Genomic_DNA"/>
</dbReference>
<dbReference type="Pfam" id="PF00431">
    <property type="entry name" value="CUB"/>
    <property type="match status" value="1"/>
</dbReference>
<dbReference type="InterPro" id="IPR043159">
    <property type="entry name" value="Lectin_gal-bd_sf"/>
</dbReference>
<evidence type="ECO:0000259" key="6">
    <source>
        <dbReference type="PROSITE" id="PS01180"/>
    </source>
</evidence>
<feature type="disulfide bond" evidence="3">
    <location>
        <begin position="184"/>
        <end position="201"/>
    </location>
</feature>
<evidence type="ECO:0000256" key="4">
    <source>
        <dbReference type="PROSITE-ProRule" id="PRU00479"/>
    </source>
</evidence>
<feature type="disulfide bond" evidence="3">
    <location>
        <begin position="1327"/>
        <end position="1344"/>
    </location>
</feature>
<comment type="caution">
    <text evidence="4">Lacks conserved residue(s) required for the propagation of feature annotation.</text>
</comment>
<comment type="caution">
    <text evidence="8">The sequence shown here is derived from an EMBL/GenBank/DDBJ whole genome shotgun (WGS) entry which is preliminary data.</text>
</comment>
<dbReference type="SUPFAM" id="SSF57440">
    <property type="entry name" value="Kringle-like"/>
    <property type="match status" value="1"/>
</dbReference>
<dbReference type="EMBL" id="CAJNOR010005841">
    <property type="protein sequence ID" value="CAF1577612.1"/>
    <property type="molecule type" value="Genomic_DNA"/>
</dbReference>
<evidence type="ECO:0008006" key="12">
    <source>
        <dbReference type="Google" id="ProtNLM"/>
    </source>
</evidence>
<dbReference type="PROSITE" id="PS51092">
    <property type="entry name" value="FN2_2"/>
    <property type="match status" value="1"/>
</dbReference>
<keyword evidence="2 3" id="KW-1015">Disulfide bond</keyword>
<dbReference type="CDD" id="cd22823">
    <property type="entry name" value="Gal_Rha_Lectin"/>
    <property type="match status" value="2"/>
</dbReference>
<dbReference type="Gene3D" id="2.60.120.740">
    <property type="match status" value="1"/>
</dbReference>
<dbReference type="OrthoDB" id="6369184at2759"/>
<feature type="disulfide bond" evidence="3">
    <location>
        <begin position="747"/>
        <end position="764"/>
    </location>
</feature>
<keyword evidence="5" id="KW-0732">Signal</keyword>
<keyword evidence="1" id="KW-0677">Repeat</keyword>
<feature type="chain" id="PRO_5036412354" description="Cubilin" evidence="5">
    <location>
        <begin position="21"/>
        <end position="1472"/>
    </location>
</feature>
<evidence type="ECO:0000313" key="11">
    <source>
        <dbReference type="Proteomes" id="UP000663852"/>
    </source>
</evidence>
<reference evidence="8" key="1">
    <citation type="submission" date="2021-02" db="EMBL/GenBank/DDBJ databases">
        <authorList>
            <person name="Nowell W R."/>
        </authorList>
    </citation>
    <scope>NUCLEOTIDE SEQUENCE</scope>
</reference>
<keyword evidence="10" id="KW-1185">Reference proteome</keyword>
<dbReference type="InterPro" id="IPR000562">
    <property type="entry name" value="FN_type2_dom"/>
</dbReference>
<dbReference type="Pfam" id="PF00040">
    <property type="entry name" value="fn2"/>
    <property type="match status" value="1"/>
</dbReference>
<feature type="domain" description="CUB" evidence="6">
    <location>
        <begin position="1266"/>
        <end position="1382"/>
    </location>
</feature>
<dbReference type="InterPro" id="IPR035914">
    <property type="entry name" value="Sperma_CUB_dom_sf"/>
</dbReference>
<evidence type="ECO:0000313" key="8">
    <source>
        <dbReference type="EMBL" id="CAF1519079.1"/>
    </source>
</evidence>
<protein>
    <recommendedName>
        <fullName evidence="12">Cubilin</fullName>
    </recommendedName>
</protein>
<dbReference type="CDD" id="cd00041">
    <property type="entry name" value="CUB"/>
    <property type="match status" value="2"/>
</dbReference>
<dbReference type="InterPro" id="IPR000859">
    <property type="entry name" value="CUB_dom"/>
</dbReference>
<evidence type="ECO:0000256" key="3">
    <source>
        <dbReference type="PROSITE-ProRule" id="PRU00059"/>
    </source>
</evidence>
<dbReference type="Proteomes" id="UP000663852">
    <property type="component" value="Unassembled WGS sequence"/>
</dbReference>